<sequence>MPNCGLCSDECTNVLCADCSAQTRYEIFTTCLTKLNDATTSFPQIEEVSRRLVSVLQQFTLIFHPSDEFDPTVHQQDSIAQQYVPYCEDMSTDPNEEKLFKDVNDIGYTLIALFTNGDGNCIYNAVATLASESQSFAVELRVRTIIELTLNTAYYMQEYAWYMGDLNQYILSYLTKDKTYAEPCDLFGLCNLKQDVSELFNRSLSMKNISAVSQVYQSVLADIVQNFNMLLLTLKKKPINIGDCDGSMDESTFDMSE</sequence>
<gene>
    <name evidence="1" type="ORF">OVA965_LOCUS27520</name>
    <name evidence="2" type="ORF">TMI583_LOCUS28265</name>
</gene>
<dbReference type="Proteomes" id="UP000677228">
    <property type="component" value="Unassembled WGS sequence"/>
</dbReference>
<organism evidence="2 3">
    <name type="scientific">Didymodactylos carnosus</name>
    <dbReference type="NCBI Taxonomy" id="1234261"/>
    <lineage>
        <taxon>Eukaryota</taxon>
        <taxon>Metazoa</taxon>
        <taxon>Spiralia</taxon>
        <taxon>Gnathifera</taxon>
        <taxon>Rotifera</taxon>
        <taxon>Eurotatoria</taxon>
        <taxon>Bdelloidea</taxon>
        <taxon>Philodinida</taxon>
        <taxon>Philodinidae</taxon>
        <taxon>Didymodactylos</taxon>
    </lineage>
</organism>
<proteinExistence type="predicted"/>
<dbReference type="Gene3D" id="3.90.70.80">
    <property type="match status" value="1"/>
</dbReference>
<dbReference type="Proteomes" id="UP000682733">
    <property type="component" value="Unassembled WGS sequence"/>
</dbReference>
<evidence type="ECO:0000313" key="3">
    <source>
        <dbReference type="Proteomes" id="UP000682733"/>
    </source>
</evidence>
<protein>
    <submittedName>
        <fullName evidence="2">Uncharacterized protein</fullName>
    </submittedName>
</protein>
<reference evidence="2" key="1">
    <citation type="submission" date="2021-02" db="EMBL/GenBank/DDBJ databases">
        <authorList>
            <person name="Nowell W R."/>
        </authorList>
    </citation>
    <scope>NUCLEOTIDE SEQUENCE</scope>
</reference>
<dbReference type="EMBL" id="CAJNOK010018225">
    <property type="protein sequence ID" value="CAF1278331.1"/>
    <property type="molecule type" value="Genomic_DNA"/>
</dbReference>
<dbReference type="EMBL" id="CAJOBA010039788">
    <property type="protein sequence ID" value="CAF4083335.1"/>
    <property type="molecule type" value="Genomic_DNA"/>
</dbReference>
<accession>A0A8S2Q5W3</accession>
<dbReference type="AlphaFoldDB" id="A0A8S2Q5W3"/>
<comment type="caution">
    <text evidence="2">The sequence shown here is derived from an EMBL/GenBank/DDBJ whole genome shotgun (WGS) entry which is preliminary data.</text>
</comment>
<name>A0A8S2Q5W3_9BILA</name>
<evidence type="ECO:0000313" key="1">
    <source>
        <dbReference type="EMBL" id="CAF1278331.1"/>
    </source>
</evidence>
<evidence type="ECO:0000313" key="2">
    <source>
        <dbReference type="EMBL" id="CAF4083335.1"/>
    </source>
</evidence>